<keyword evidence="2" id="KW-1185">Reference proteome</keyword>
<dbReference type="Proteomes" id="UP000270296">
    <property type="component" value="Unassembled WGS sequence"/>
</dbReference>
<dbReference type="InterPro" id="IPR011990">
    <property type="entry name" value="TPR-like_helical_dom_sf"/>
</dbReference>
<dbReference type="Gene3D" id="1.25.40.10">
    <property type="entry name" value="Tetratricopeptide repeat domain"/>
    <property type="match status" value="1"/>
</dbReference>
<evidence type="ECO:0008006" key="3">
    <source>
        <dbReference type="Google" id="ProtNLM"/>
    </source>
</evidence>
<gene>
    <name evidence="1" type="ORF">SBAD_LOCUS11236</name>
</gene>
<dbReference type="PANTHER" id="PTHR16091:SF1">
    <property type="entry name" value="TETRATRICOPEPTIDE REPEAT PROTEIN 17"/>
    <property type="match status" value="1"/>
</dbReference>
<reference evidence="1 2" key="1">
    <citation type="submission" date="2018-11" db="EMBL/GenBank/DDBJ databases">
        <authorList>
            <consortium name="Pathogen Informatics"/>
        </authorList>
    </citation>
    <scope>NUCLEOTIDE SEQUENCE [LARGE SCALE GENOMIC DNA]</scope>
</reference>
<dbReference type="GO" id="GO:0030041">
    <property type="term" value="P:actin filament polymerization"/>
    <property type="evidence" value="ECO:0007669"/>
    <property type="project" value="TreeGrafter"/>
</dbReference>
<dbReference type="GO" id="GO:0015629">
    <property type="term" value="C:actin cytoskeleton"/>
    <property type="evidence" value="ECO:0007669"/>
    <property type="project" value="TreeGrafter"/>
</dbReference>
<organism evidence="1 2">
    <name type="scientific">Soboliphyme baturini</name>
    <dbReference type="NCBI Taxonomy" id="241478"/>
    <lineage>
        <taxon>Eukaryota</taxon>
        <taxon>Metazoa</taxon>
        <taxon>Ecdysozoa</taxon>
        <taxon>Nematoda</taxon>
        <taxon>Enoplea</taxon>
        <taxon>Dorylaimia</taxon>
        <taxon>Dioctophymatida</taxon>
        <taxon>Dioctophymatoidea</taxon>
        <taxon>Soboliphymatidae</taxon>
        <taxon>Soboliphyme</taxon>
    </lineage>
</organism>
<proteinExistence type="predicted"/>
<protein>
    <recommendedName>
        <fullName evidence="3">Tetratricopeptide repeat protein 17</fullName>
    </recommendedName>
</protein>
<dbReference type="SUPFAM" id="SSF48452">
    <property type="entry name" value="TPR-like"/>
    <property type="match status" value="1"/>
</dbReference>
<dbReference type="PANTHER" id="PTHR16091">
    <property type="entry name" value="TTC17 PROTEIN"/>
    <property type="match status" value="1"/>
</dbReference>
<dbReference type="InterPro" id="IPR052630">
    <property type="entry name" value="TTC17"/>
</dbReference>
<dbReference type="OrthoDB" id="2115703at2759"/>
<sequence length="444" mass="49529">MQDANDCLLRSQFFSRASSPKALVCPACLPTRCSNPPPMAYFLVDSPLFLAASHNKASIGRAVEDVHQDVMSTADWISLYKNERLLSLVDASYMIDSAEKSKLRFYALQSLRLRQQEAGSQRQESLSSGQDMASLEKSLILGSEIFDNDFVVRSRRLIADNPIPEVVPEPPMHMVLSAISSTRLPLSSEDCVRWLKKVNIEQATSTWLSISAKGINIRDYINFDVSEPKTVQEPVCELDSYGFMWTMDHLQGYVMRDDNSLYKAERGLLQLFQNFSGKFDDSVDGIASKISLAMEASKNDYNKTWILATAAALYWRVVGNSSMAIQCLRHSILHAPYNMKVTSQCRLDLGLISLANVYHQNGWLHSALIAAGAAMRISPKFVVVHFTLANIYAALVSIQIETRLGNFDRAVGFYFSTLELQGSFEPAKERIRALFCTVGSEAAS</sequence>
<evidence type="ECO:0000313" key="2">
    <source>
        <dbReference type="Proteomes" id="UP000270296"/>
    </source>
</evidence>
<dbReference type="EMBL" id="UZAM01015300">
    <property type="protein sequence ID" value="VDP38219.1"/>
    <property type="molecule type" value="Genomic_DNA"/>
</dbReference>
<name>A0A3P8GUC3_9BILA</name>
<dbReference type="GO" id="GO:0005737">
    <property type="term" value="C:cytoplasm"/>
    <property type="evidence" value="ECO:0007669"/>
    <property type="project" value="TreeGrafter"/>
</dbReference>
<accession>A0A3P8GUC3</accession>
<evidence type="ECO:0000313" key="1">
    <source>
        <dbReference type="EMBL" id="VDP38219.1"/>
    </source>
</evidence>
<dbReference type="AlphaFoldDB" id="A0A3P8GUC3"/>